<comment type="similarity">
    <text evidence="3">Belongs to the ELP1/IKA1 family.</text>
</comment>
<dbReference type="GO" id="GO:0002926">
    <property type="term" value="P:tRNA wobble base 5-methoxycarbonylmethyl-2-thiouridinylation"/>
    <property type="evidence" value="ECO:0007669"/>
    <property type="project" value="TreeGrafter"/>
</dbReference>
<feature type="domain" description="ELP1 first N-terminal beta-propeller" evidence="6">
    <location>
        <begin position="1"/>
        <end position="415"/>
    </location>
</feature>
<comment type="pathway">
    <text evidence="2">tRNA modification; 5-methoxycarbonylmethyl-2-thiouridine-tRNA biosynthesis.</text>
</comment>
<name>A0A1B7T824_9ASCO</name>
<accession>A0A1B7T824</accession>
<keyword evidence="9" id="KW-1185">Reference proteome</keyword>
<evidence type="ECO:0000313" key="8">
    <source>
        <dbReference type="EMBL" id="OBA24899.1"/>
    </source>
</evidence>
<dbReference type="GO" id="GO:0000049">
    <property type="term" value="F:tRNA binding"/>
    <property type="evidence" value="ECO:0007669"/>
    <property type="project" value="TreeGrafter"/>
</dbReference>
<dbReference type="OrthoDB" id="40048at2759"/>
<dbReference type="InterPro" id="IPR056164">
    <property type="entry name" value="Beta-prop_ELP1_1st"/>
</dbReference>
<gene>
    <name evidence="8" type="ORF">HANVADRAFT_4285</name>
</gene>
<evidence type="ECO:0000256" key="5">
    <source>
        <dbReference type="ARBA" id="ARBA00022694"/>
    </source>
</evidence>
<dbReference type="InterPro" id="IPR006849">
    <property type="entry name" value="Elp1"/>
</dbReference>
<organism evidence="8 9">
    <name type="scientific">Hanseniaspora valbyensis NRRL Y-1626</name>
    <dbReference type="NCBI Taxonomy" id="766949"/>
    <lineage>
        <taxon>Eukaryota</taxon>
        <taxon>Fungi</taxon>
        <taxon>Dikarya</taxon>
        <taxon>Ascomycota</taxon>
        <taxon>Saccharomycotina</taxon>
        <taxon>Saccharomycetes</taxon>
        <taxon>Saccharomycodales</taxon>
        <taxon>Saccharomycodaceae</taxon>
        <taxon>Hanseniaspora</taxon>
    </lineage>
</organism>
<dbReference type="GO" id="GO:0033588">
    <property type="term" value="C:elongator holoenzyme complex"/>
    <property type="evidence" value="ECO:0007669"/>
    <property type="project" value="InterPro"/>
</dbReference>
<keyword evidence="4" id="KW-0963">Cytoplasm</keyword>
<proteinExistence type="inferred from homology"/>
<comment type="subcellular location">
    <subcellularLocation>
        <location evidence="1">Cytoplasm</location>
    </subcellularLocation>
</comment>
<dbReference type="PANTHER" id="PTHR12747">
    <property type="entry name" value="ELONGATOR COMPLEX PROTEIN 1"/>
    <property type="match status" value="1"/>
</dbReference>
<keyword evidence="5" id="KW-0819">tRNA processing</keyword>
<dbReference type="PANTHER" id="PTHR12747:SF0">
    <property type="entry name" value="ELONGATOR COMPLEX PROTEIN 1"/>
    <property type="match status" value="1"/>
</dbReference>
<dbReference type="Pfam" id="PF23797">
    <property type="entry name" value="Beta-prop_ELP1_2nd"/>
    <property type="match status" value="1"/>
</dbReference>
<protein>
    <submittedName>
        <fullName evidence="8">IKI3-domain-containing protein</fullName>
    </submittedName>
</protein>
<evidence type="ECO:0000256" key="4">
    <source>
        <dbReference type="ARBA" id="ARBA00022490"/>
    </source>
</evidence>
<evidence type="ECO:0000256" key="1">
    <source>
        <dbReference type="ARBA" id="ARBA00004496"/>
    </source>
</evidence>
<dbReference type="AlphaFoldDB" id="A0A1B7T824"/>
<dbReference type="InterPro" id="IPR056165">
    <property type="entry name" value="Beta-prop_ELP1_2nd"/>
</dbReference>
<sequence>MRNLINYHNAKLPKFEGDENETIISTEYDLINDSISILSIQDDEFLVIKQFQKNAQVIIIDQIPISTITDESLHFQLKSFKHLEVYNKYILILSNGNIIETSYTVFDSENIEAQTTIIGTLDSTIFAADWSPDEEQLVIITSEQAESDNLKYIIFSPDFDILSERVFSKNDLSKSKNVNVGWGNKTTQFRGKGKRQQERELLESLQNSGLSSDALKAVGGTGLNGDVDLLRDPTMPYMVDKGLTSLFDDMSVNISWRGDSEFFVVNSIEKDVLCKSFQDEEEVEVDRRVLRVFTRTGELEAVSEPVDFMENVVNWRPSGNLICGIQRKVNLQLEEDKTLDLIFFEKNGLRHGEFDTRLSIEDTIIKQITFNSTSEVLAIVTDNKILLWTTKNYHWFLKQEINIPQGIKQMKWHQEKEYQFMIITEDDNILIKQYIINTITGCAQSPNDIASSLVIDGQVANITPITRANVPPPIYYRDMIVDENCNSMAVSKHNDCLVSISINKLFIGKRDERFNFDETIIEVMKSEFVVDSNDLLRQVIVTENNIIVLIDSDLDGMSYLAILTLDGKFDRNIEVYDKIVLLKPSFDFKSITWENIRGSVFKISNIDGEDYSIEDVANLPALCSDFVVRDKIVEFKDEYLDEITTETKTYAIGLTSNGKLYLNDKLVTTAVTSFLLSDNLVLFTTAQNLLQFLHWEILNYDTIEQLPAIENLDLLNDERCRAIERGSVLVNVSTSSSLVILQAPRGNLETIYPRIMVLKQVRDYI</sequence>
<evidence type="ECO:0000259" key="6">
    <source>
        <dbReference type="Pfam" id="PF04762"/>
    </source>
</evidence>
<dbReference type="Proteomes" id="UP000092321">
    <property type="component" value="Unassembled WGS sequence"/>
</dbReference>
<reference evidence="9" key="1">
    <citation type="journal article" date="2016" name="Proc. Natl. Acad. Sci. U.S.A.">
        <title>Comparative genomics of biotechnologically important yeasts.</title>
        <authorList>
            <person name="Riley R."/>
            <person name="Haridas S."/>
            <person name="Wolfe K.H."/>
            <person name="Lopes M.R."/>
            <person name="Hittinger C.T."/>
            <person name="Goeker M."/>
            <person name="Salamov A.A."/>
            <person name="Wisecaver J.H."/>
            <person name="Long T.M."/>
            <person name="Calvey C.H."/>
            <person name="Aerts A.L."/>
            <person name="Barry K.W."/>
            <person name="Choi C."/>
            <person name="Clum A."/>
            <person name="Coughlan A.Y."/>
            <person name="Deshpande S."/>
            <person name="Douglass A.P."/>
            <person name="Hanson S.J."/>
            <person name="Klenk H.-P."/>
            <person name="LaButti K.M."/>
            <person name="Lapidus A."/>
            <person name="Lindquist E.A."/>
            <person name="Lipzen A.M."/>
            <person name="Meier-Kolthoff J.P."/>
            <person name="Ohm R.A."/>
            <person name="Otillar R.P."/>
            <person name="Pangilinan J.L."/>
            <person name="Peng Y."/>
            <person name="Rokas A."/>
            <person name="Rosa C.A."/>
            <person name="Scheuner C."/>
            <person name="Sibirny A.A."/>
            <person name="Slot J.C."/>
            <person name="Stielow J.B."/>
            <person name="Sun H."/>
            <person name="Kurtzman C.P."/>
            <person name="Blackwell M."/>
            <person name="Grigoriev I.V."/>
            <person name="Jeffries T.W."/>
        </authorList>
    </citation>
    <scope>NUCLEOTIDE SEQUENCE [LARGE SCALE GENOMIC DNA]</scope>
    <source>
        <strain evidence="9">NRRL Y-1626</strain>
    </source>
</reference>
<comment type="caution">
    <text evidence="8">The sequence shown here is derived from an EMBL/GenBank/DDBJ whole genome shotgun (WGS) entry which is preliminary data.</text>
</comment>
<evidence type="ECO:0000259" key="7">
    <source>
        <dbReference type="Pfam" id="PF23797"/>
    </source>
</evidence>
<dbReference type="EMBL" id="LXPE01000350">
    <property type="protein sequence ID" value="OBA24899.1"/>
    <property type="molecule type" value="Genomic_DNA"/>
</dbReference>
<evidence type="ECO:0000256" key="3">
    <source>
        <dbReference type="ARBA" id="ARBA00006086"/>
    </source>
</evidence>
<dbReference type="GO" id="GO:0005829">
    <property type="term" value="C:cytosol"/>
    <property type="evidence" value="ECO:0007669"/>
    <property type="project" value="TreeGrafter"/>
</dbReference>
<evidence type="ECO:0000313" key="9">
    <source>
        <dbReference type="Proteomes" id="UP000092321"/>
    </source>
</evidence>
<feature type="domain" description="ELP1 N-terminal second beta-propeller" evidence="7">
    <location>
        <begin position="454"/>
        <end position="730"/>
    </location>
</feature>
<evidence type="ECO:0000256" key="2">
    <source>
        <dbReference type="ARBA" id="ARBA00005043"/>
    </source>
</evidence>
<dbReference type="UniPathway" id="UPA00988"/>
<dbReference type="Pfam" id="PF04762">
    <property type="entry name" value="Beta-prop_ELP1_1st"/>
    <property type="match status" value="1"/>
</dbReference>
<dbReference type="SUPFAM" id="SSF69322">
    <property type="entry name" value="Tricorn protease domain 2"/>
    <property type="match status" value="1"/>
</dbReference>